<dbReference type="GO" id="GO:0005524">
    <property type="term" value="F:ATP binding"/>
    <property type="evidence" value="ECO:0007669"/>
    <property type="project" value="InterPro"/>
</dbReference>
<gene>
    <name evidence="2" type="ORF">HYALB_00003166</name>
</gene>
<evidence type="ECO:0000313" key="3">
    <source>
        <dbReference type="Proteomes" id="UP000701801"/>
    </source>
</evidence>
<dbReference type="EMBL" id="CAJVRM010000026">
    <property type="protein sequence ID" value="CAG8971698.1"/>
    <property type="molecule type" value="Genomic_DNA"/>
</dbReference>
<evidence type="ECO:0000313" key="2">
    <source>
        <dbReference type="EMBL" id="CAG8971698.1"/>
    </source>
</evidence>
<evidence type="ECO:0000259" key="1">
    <source>
        <dbReference type="SMART" id="SM00382"/>
    </source>
</evidence>
<dbReference type="GO" id="GO:0016887">
    <property type="term" value="F:ATP hydrolysis activity"/>
    <property type="evidence" value="ECO:0007669"/>
    <property type="project" value="InterPro"/>
</dbReference>
<dbReference type="CDD" id="cd19481">
    <property type="entry name" value="RecA-like_protease"/>
    <property type="match status" value="1"/>
</dbReference>
<keyword evidence="3" id="KW-1185">Reference proteome</keyword>
<dbReference type="Gene3D" id="3.40.50.300">
    <property type="entry name" value="P-loop containing nucleotide triphosphate hydrolases"/>
    <property type="match status" value="1"/>
</dbReference>
<name>A0A9N9PQU1_9HELO</name>
<organism evidence="2 3">
    <name type="scientific">Hymenoscyphus albidus</name>
    <dbReference type="NCBI Taxonomy" id="595503"/>
    <lineage>
        <taxon>Eukaryota</taxon>
        <taxon>Fungi</taxon>
        <taxon>Dikarya</taxon>
        <taxon>Ascomycota</taxon>
        <taxon>Pezizomycotina</taxon>
        <taxon>Leotiomycetes</taxon>
        <taxon>Helotiales</taxon>
        <taxon>Helotiaceae</taxon>
        <taxon>Hymenoscyphus</taxon>
    </lineage>
</organism>
<dbReference type="InterPro" id="IPR003593">
    <property type="entry name" value="AAA+_ATPase"/>
</dbReference>
<dbReference type="InterPro" id="IPR027417">
    <property type="entry name" value="P-loop_NTPase"/>
</dbReference>
<proteinExistence type="predicted"/>
<reference evidence="2" key="1">
    <citation type="submission" date="2021-07" db="EMBL/GenBank/DDBJ databases">
        <authorList>
            <person name="Durling M."/>
        </authorList>
    </citation>
    <scope>NUCLEOTIDE SEQUENCE</scope>
</reference>
<dbReference type="Pfam" id="PF22942">
    <property type="entry name" value="DUF7025"/>
    <property type="match status" value="1"/>
</dbReference>
<dbReference type="SUPFAM" id="SSF52540">
    <property type="entry name" value="P-loop containing nucleoside triphosphate hydrolases"/>
    <property type="match status" value="1"/>
</dbReference>
<dbReference type="PANTHER" id="PTHR46411">
    <property type="entry name" value="FAMILY ATPASE, PUTATIVE-RELATED"/>
    <property type="match status" value="1"/>
</dbReference>
<dbReference type="InterPro" id="IPR003959">
    <property type="entry name" value="ATPase_AAA_core"/>
</dbReference>
<dbReference type="InterPro" id="IPR054289">
    <property type="entry name" value="DUF7025"/>
</dbReference>
<protein>
    <recommendedName>
        <fullName evidence="1">AAA+ ATPase domain-containing protein</fullName>
    </recommendedName>
</protein>
<feature type="domain" description="AAA+ ATPase" evidence="1">
    <location>
        <begin position="644"/>
        <end position="772"/>
    </location>
</feature>
<comment type="caution">
    <text evidence="2">The sequence shown here is derived from an EMBL/GenBank/DDBJ whole genome shotgun (WGS) entry which is preliminary data.</text>
</comment>
<dbReference type="SMART" id="SM00382">
    <property type="entry name" value="AAA"/>
    <property type="match status" value="1"/>
</dbReference>
<dbReference type="Pfam" id="PF00004">
    <property type="entry name" value="AAA"/>
    <property type="match status" value="1"/>
</dbReference>
<dbReference type="OrthoDB" id="10042665at2759"/>
<dbReference type="Proteomes" id="UP000701801">
    <property type="component" value="Unassembled WGS sequence"/>
</dbReference>
<sequence>MSKQTDLQLAEEAVHDGGSRDTIVENVTTDALLGDAPLCEGILPFDKGDEDDVVERKDGSWTVKRQKMQQVIDVKWSNFFQFKNRYGPNEGLEIIEVLRGHQNIAQEISEGRRQVPLRRSDLETQTKIGSSSWIHRVRIQSPSLLLLLARLTGNEVKWNIETPRVFVRPFRTLYHFLPQIKKCLESLEENWTQKKPQEDLKSVEEVQLSSKQNTIANHSESERSKGEIKITYDIDSGSSSGSSLNDGRVDEFEIMEPHVAVSGEVANSPTALKHVRIYIKFVEEHIVPIWERAAGTNQRKVRWSDLWMYFVVGDLLYFPGVSDLSQDSQSTNPATKNMIYQSAWRLYSLVLEKSKNANIDTKIDPARKFLVNAYRFHWDGSSYGPVAQGFNIEMYEGDRDIGTLTIYPMRFARDFHSMKAKFRSQGESFQRAVKQKHFYYNGWTLTHGYVPNANMRQDSEYIEGDDIIDFEEGFKADRSIQPPLFGFRGSERPNTGGWSEIEDNISIKHWENDTMAYPLEEIREVIQQNEMPGNYHQKLHANRNETVKAWQKYRHIAQIEGDDILLLPGRMVTYALRERKFVMADIQLLTTIPQSQDAFRDLKIDKDHKRLVKSLVKMHFQKRNFQRQRPDISSNQDLIRGKGSGLVILLHGVPGVGKTATAEAIARAHKKPLFSITCGDLEITPKEVETSLRDIFRLAHLWDCILLLDEADIFLSRREKRTRISSLANIHAVFLRVLEYYSGILFLTTNRVGTLDEGFRSRCQLSLYYKPLTKKQTLAIYDVNLQKLHEIEKDKEISSVDTPNAPVRPIIEIDDKSILDYAAWHFDNHKPYERWNGRQIRNSFQIEHSLAYFDMQNVLIERWNEEEVEAEDSPTPCFKLDYRQFERVALTIQMFDAYLYDAVFGSSIDNSRNQGLRADDHDSSEWLHNTNYHPTQHETQQSLSRRVPFVPENPFGV</sequence>
<accession>A0A9N9PQU1</accession>
<dbReference type="AlphaFoldDB" id="A0A9N9PQU1"/>
<dbReference type="PANTHER" id="PTHR46411:SF3">
    <property type="entry name" value="AAA+ ATPASE DOMAIN-CONTAINING PROTEIN"/>
    <property type="match status" value="1"/>
</dbReference>